<protein>
    <submittedName>
        <fullName evidence="2">Uncharacterized protein</fullName>
    </submittedName>
</protein>
<dbReference type="SUPFAM" id="SSF48113">
    <property type="entry name" value="Heme-dependent peroxidases"/>
    <property type="match status" value="1"/>
</dbReference>
<dbReference type="RefSeq" id="XP_024714218.1">
    <property type="nucleotide sequence ID" value="XM_024857719.1"/>
</dbReference>
<dbReference type="Gene3D" id="1.10.520.10">
    <property type="match status" value="1"/>
</dbReference>
<feature type="compositionally biased region" description="Polar residues" evidence="1">
    <location>
        <begin position="143"/>
        <end position="154"/>
    </location>
</feature>
<reference evidence="2 3" key="1">
    <citation type="submission" date="2018-03" db="EMBL/GenBank/DDBJ databases">
        <title>Candida pseudohaemulonii genome assembly and annotation.</title>
        <authorList>
            <person name="Munoz J.F."/>
            <person name="Gade L.G."/>
            <person name="Chow N.A."/>
            <person name="Litvintseva A.P."/>
            <person name="Loparev V.N."/>
            <person name="Cuomo C.A."/>
        </authorList>
    </citation>
    <scope>NUCLEOTIDE SEQUENCE [LARGE SCALE GENOMIC DNA]</scope>
    <source>
        <strain evidence="2 3">B12108</strain>
    </source>
</reference>
<dbReference type="AlphaFoldDB" id="A0A2P7YSW5"/>
<name>A0A2P7YSW5_9ASCO</name>
<evidence type="ECO:0000313" key="3">
    <source>
        <dbReference type="Proteomes" id="UP000241107"/>
    </source>
</evidence>
<accession>A0A2P7YSW5</accession>
<dbReference type="InterPro" id="IPR010255">
    <property type="entry name" value="Haem_peroxidase_sf"/>
</dbReference>
<dbReference type="GeneID" id="36565730"/>
<gene>
    <name evidence="2" type="ORF">C7M61_002341</name>
</gene>
<keyword evidence="3" id="KW-1185">Reference proteome</keyword>
<dbReference type="GO" id="GO:0020037">
    <property type="term" value="F:heme binding"/>
    <property type="evidence" value="ECO:0007669"/>
    <property type="project" value="InterPro"/>
</dbReference>
<proteinExistence type="predicted"/>
<dbReference type="GO" id="GO:0004601">
    <property type="term" value="F:peroxidase activity"/>
    <property type="evidence" value="ECO:0007669"/>
    <property type="project" value="InterPro"/>
</dbReference>
<evidence type="ECO:0000256" key="1">
    <source>
        <dbReference type="SAM" id="MobiDB-lite"/>
    </source>
</evidence>
<dbReference type="Proteomes" id="UP000241107">
    <property type="component" value="Unassembled WGS sequence"/>
</dbReference>
<feature type="compositionally biased region" description="Acidic residues" evidence="1">
    <location>
        <begin position="125"/>
        <end position="139"/>
    </location>
</feature>
<evidence type="ECO:0000313" key="2">
    <source>
        <dbReference type="EMBL" id="PSK39032.1"/>
    </source>
</evidence>
<comment type="caution">
    <text evidence="2">The sequence shown here is derived from an EMBL/GenBank/DDBJ whole genome shotgun (WGS) entry which is preliminary data.</text>
</comment>
<dbReference type="VEuPathDB" id="FungiDB:C7M61_002341"/>
<dbReference type="EMBL" id="PYFQ01000004">
    <property type="protein sequence ID" value="PSK39032.1"/>
    <property type="molecule type" value="Genomic_DNA"/>
</dbReference>
<dbReference type="GO" id="GO:0006979">
    <property type="term" value="P:response to oxidative stress"/>
    <property type="evidence" value="ECO:0007669"/>
    <property type="project" value="InterPro"/>
</dbReference>
<feature type="region of interest" description="Disordered" evidence="1">
    <location>
        <begin position="125"/>
        <end position="154"/>
    </location>
</feature>
<organism evidence="2 3">
    <name type="scientific">Candidozyma pseudohaemuli</name>
    <dbReference type="NCBI Taxonomy" id="418784"/>
    <lineage>
        <taxon>Eukaryota</taxon>
        <taxon>Fungi</taxon>
        <taxon>Dikarya</taxon>
        <taxon>Ascomycota</taxon>
        <taxon>Saccharomycotina</taxon>
        <taxon>Pichiomycetes</taxon>
        <taxon>Metschnikowiaceae</taxon>
        <taxon>Candidozyma</taxon>
    </lineage>
</organism>
<sequence>MLVELGAIAVAPLVTVQCVLLKSTKLALSVFWYLCWFLHPFAITRRIPEDPMEGMEFVVEVSTFKFSQIPLKAYYVSKRYLFEDPQDTGFNGIPLSETEGFSDYLMKLESYARAYHTVEVIEGYEDSDSEESIEEEQNDQESGNPQTLNGTSTLDEASVFDPHDVSSKASSSSSVSETSYCEAAKKLRIKKRDRILNKMVANYPPVLTANRFKHLRIAIEKYIETLGFPKHLFLKLCWQYFSWGGTDIDMMYLEPELEVCFLWMEVLREDFPISSADMWTFTAKVVLELLGASKIPWTGGRFDTMPFIKASFGELCSRFNLSLREQVALWGGVQILGFLDFMEIEPSQSNIYLEEMPGYKDLTPRARQLLDLFGAKGPDIAGDFCEDHNLLIREFGHAYGKMIEQTNPLIRLCLEQGKQRRRRGRKK</sequence>